<dbReference type="AlphaFoldDB" id="A0A4Y2EK95"/>
<dbReference type="Pfam" id="PF00075">
    <property type="entry name" value="RNase_H"/>
    <property type="match status" value="1"/>
</dbReference>
<dbReference type="InterPro" id="IPR002156">
    <property type="entry name" value="RNaseH_domain"/>
</dbReference>
<dbReference type="InterPro" id="IPR036397">
    <property type="entry name" value="RNaseH_sf"/>
</dbReference>
<dbReference type="GO" id="GO:0003676">
    <property type="term" value="F:nucleic acid binding"/>
    <property type="evidence" value="ECO:0007669"/>
    <property type="project" value="InterPro"/>
</dbReference>
<dbReference type="SUPFAM" id="SSF53098">
    <property type="entry name" value="Ribonuclease H-like"/>
    <property type="match status" value="1"/>
</dbReference>
<evidence type="ECO:0000313" key="2">
    <source>
        <dbReference type="EMBL" id="GBM28578.1"/>
    </source>
</evidence>
<sequence>MAEVVAIRQAVKYTIGRQLKQAKIIADSLSALMSLASVHERRVIINKVKDNIKEYSGDIQLIWIRAHRGFERNESADELAKMASTKDHVEFYFVLLKSKLNMPPGRKFWRNGKNVGQVVLNVDEPIHC</sequence>
<dbReference type="EMBL" id="BGPR01000614">
    <property type="protein sequence ID" value="GBM28578.1"/>
    <property type="molecule type" value="Genomic_DNA"/>
</dbReference>
<protein>
    <recommendedName>
        <fullName evidence="1">RNase H type-1 domain-containing protein</fullName>
    </recommendedName>
</protein>
<dbReference type="Proteomes" id="UP000499080">
    <property type="component" value="Unassembled WGS sequence"/>
</dbReference>
<evidence type="ECO:0000313" key="3">
    <source>
        <dbReference type="Proteomes" id="UP000499080"/>
    </source>
</evidence>
<feature type="domain" description="RNase H type-1" evidence="1">
    <location>
        <begin position="1"/>
        <end position="85"/>
    </location>
</feature>
<organism evidence="2 3">
    <name type="scientific">Araneus ventricosus</name>
    <name type="common">Orbweaver spider</name>
    <name type="synonym">Epeira ventricosa</name>
    <dbReference type="NCBI Taxonomy" id="182803"/>
    <lineage>
        <taxon>Eukaryota</taxon>
        <taxon>Metazoa</taxon>
        <taxon>Ecdysozoa</taxon>
        <taxon>Arthropoda</taxon>
        <taxon>Chelicerata</taxon>
        <taxon>Arachnida</taxon>
        <taxon>Araneae</taxon>
        <taxon>Araneomorphae</taxon>
        <taxon>Entelegynae</taxon>
        <taxon>Araneoidea</taxon>
        <taxon>Araneidae</taxon>
        <taxon>Araneus</taxon>
    </lineage>
</organism>
<dbReference type="GO" id="GO:0004523">
    <property type="term" value="F:RNA-DNA hybrid ribonuclease activity"/>
    <property type="evidence" value="ECO:0007669"/>
    <property type="project" value="InterPro"/>
</dbReference>
<comment type="caution">
    <text evidence="2">The sequence shown here is derived from an EMBL/GenBank/DDBJ whole genome shotgun (WGS) entry which is preliminary data.</text>
</comment>
<dbReference type="PROSITE" id="PS50879">
    <property type="entry name" value="RNASE_H_1"/>
    <property type="match status" value="1"/>
</dbReference>
<accession>A0A4Y2EK95</accession>
<reference evidence="2 3" key="1">
    <citation type="journal article" date="2019" name="Sci. Rep.">
        <title>Orb-weaving spider Araneus ventricosus genome elucidates the spidroin gene catalogue.</title>
        <authorList>
            <person name="Kono N."/>
            <person name="Nakamura H."/>
            <person name="Ohtoshi R."/>
            <person name="Moran D.A.P."/>
            <person name="Shinohara A."/>
            <person name="Yoshida Y."/>
            <person name="Fujiwara M."/>
            <person name="Mori M."/>
            <person name="Tomita M."/>
            <person name="Arakawa K."/>
        </authorList>
    </citation>
    <scope>NUCLEOTIDE SEQUENCE [LARGE SCALE GENOMIC DNA]</scope>
</reference>
<name>A0A4Y2EK95_ARAVE</name>
<evidence type="ECO:0000259" key="1">
    <source>
        <dbReference type="PROSITE" id="PS50879"/>
    </source>
</evidence>
<proteinExistence type="predicted"/>
<dbReference type="Gene3D" id="3.30.420.10">
    <property type="entry name" value="Ribonuclease H-like superfamily/Ribonuclease H"/>
    <property type="match status" value="1"/>
</dbReference>
<keyword evidence="3" id="KW-1185">Reference proteome</keyword>
<gene>
    <name evidence="2" type="ORF">AVEN_265027_1</name>
</gene>
<dbReference type="InterPro" id="IPR012337">
    <property type="entry name" value="RNaseH-like_sf"/>
</dbReference>